<feature type="domain" description="Non-reducing end beta-L-arabinofuranosidase-like GH127 catalytic" evidence="2">
    <location>
        <begin position="14"/>
        <end position="430"/>
    </location>
</feature>
<sequence length="679" mass="76316">MVDSSRAEPVDLTDVSIDDQFWNGWIETNRETTLEYQYEQLESSGCLENFRRAASGDSGGFEGMWFADSDAYKWLEAASYVLADGDVDSDAGLDESRRNELEKRVDDIIDLVASAQEDDGYLNTYFALEEPEKRWTNLNMMHELYCAGHLIEAAVSHYRATSDSRLLDVATRFADHIGARVDDEIDGAPGHQEIELALVKLARVTDEQRYVELARTFVDRRGRNDRFEREFERVESIAGYDPDDGGIATDARGAFYEDGEYDGSYAQAHEPLPEQETVEGHAVRAMYFFAGVADVAAETGDRELLERLEKLWENMTSKRMYVTGGIGSSEHGERFTDDYDLPNETAYAETCAAIGSVFWNQRLFELTGNARYADLIERTLYNGVLSGVSVDGTEFFYDNRLESRGDHHRRGWFDCACCPPNVTRLLASLERYLYARGPESLYVNQYVGSTISTAVAGTAVELEQTTTYPWSEDVTIDVRTEDPATFSLELRVPSWCTEAVIRVNGDEVRAGENDTSGEAEYVTIEREWDEDRIEVTFAQSIVPVRMHPAVGENCGRVALTRGPLVYCLESADNDRPLRQYSLDLEGEQRTRKDDELADDLENAALSNPVVIDCDAIAPSLESWESDDEGGATESSGTDRPPLYQPDDRVSTKSETVTAVPYFLWDNRDPGEMAVWIRSA</sequence>
<feature type="region of interest" description="Disordered" evidence="1">
    <location>
        <begin position="622"/>
        <end position="653"/>
    </location>
</feature>
<evidence type="ECO:0000259" key="3">
    <source>
        <dbReference type="Pfam" id="PF20736"/>
    </source>
</evidence>
<dbReference type="PANTHER" id="PTHR43465:SF2">
    <property type="entry name" value="DUF1680 DOMAIN PROTEIN (AFU_ORTHOLOGUE AFUA_1G08910)"/>
    <property type="match status" value="1"/>
</dbReference>
<dbReference type="GO" id="GO:0005975">
    <property type="term" value="P:carbohydrate metabolic process"/>
    <property type="evidence" value="ECO:0007669"/>
    <property type="project" value="InterPro"/>
</dbReference>
<dbReference type="InterPro" id="IPR049049">
    <property type="entry name" value="Beta-AFase-like_GH127_C"/>
</dbReference>
<dbReference type="SUPFAM" id="SSF48208">
    <property type="entry name" value="Six-hairpin glycosidases"/>
    <property type="match status" value="1"/>
</dbReference>
<dbReference type="Pfam" id="PF20736">
    <property type="entry name" value="Glyco_hydro127M"/>
    <property type="match status" value="1"/>
</dbReference>
<evidence type="ECO:0000313" key="6">
    <source>
        <dbReference type="Proteomes" id="UP000019024"/>
    </source>
</evidence>
<feature type="domain" description="Non-reducing end beta-L-arabinofuranosidase-like GH127 middle" evidence="3">
    <location>
        <begin position="441"/>
        <end position="537"/>
    </location>
</feature>
<dbReference type="PATRIC" id="fig|797299.3.peg.3424"/>
<keyword evidence="6" id="KW-1185">Reference proteome</keyword>
<dbReference type="PANTHER" id="PTHR43465">
    <property type="entry name" value="DUF1680 DOMAIN PROTEIN (AFU_ORTHOLOGUE AFUA_1G08910)"/>
    <property type="match status" value="1"/>
</dbReference>
<evidence type="ECO:0000256" key="1">
    <source>
        <dbReference type="SAM" id="MobiDB-lite"/>
    </source>
</evidence>
<reference evidence="5 6" key="1">
    <citation type="submission" date="2014-01" db="EMBL/GenBank/DDBJ databases">
        <authorList>
            <consortium name="DOE Joint Genome Institute"/>
            <person name="Anderson I."/>
            <person name="Huntemann M."/>
            <person name="Han J."/>
            <person name="Chen A."/>
            <person name="Kyrpides N."/>
            <person name="Mavromatis K."/>
            <person name="Markowitz V."/>
            <person name="Palaniappan K."/>
            <person name="Ivanova N."/>
            <person name="Schaumberg A."/>
            <person name="Pati A."/>
            <person name="Liolios K."/>
            <person name="Nordberg H.P."/>
            <person name="Cantor M.N."/>
            <person name="Hua S.X."/>
            <person name="Woyke T."/>
        </authorList>
    </citation>
    <scope>NUCLEOTIDE SEQUENCE [LARGE SCALE GENOMIC DNA]</scope>
    <source>
        <strain evidence="5 6">XH-48</strain>
        <plasmid evidence="6">1</plasmid>
    </source>
</reference>
<dbReference type="AlphaFoldDB" id="W0JXC2"/>
<dbReference type="GeneID" id="25147076"/>
<dbReference type="InterPro" id="IPR008928">
    <property type="entry name" value="6-hairpin_glycosidase_sf"/>
</dbReference>
<accession>W0JXC2</accession>
<dbReference type="InterPro" id="IPR049046">
    <property type="entry name" value="Beta-AFase-like_GH127_middle"/>
</dbReference>
<organism evidence="5 6">
    <name type="scientific">Halostagnicola larsenii XH-48</name>
    <dbReference type="NCBI Taxonomy" id="797299"/>
    <lineage>
        <taxon>Archaea</taxon>
        <taxon>Methanobacteriati</taxon>
        <taxon>Methanobacteriota</taxon>
        <taxon>Stenosarchaea group</taxon>
        <taxon>Halobacteria</taxon>
        <taxon>Halobacteriales</taxon>
        <taxon>Natrialbaceae</taxon>
        <taxon>Halostagnicola</taxon>
    </lineage>
</organism>
<dbReference type="KEGG" id="hlr:HALLA_04615"/>
<gene>
    <name evidence="5" type="ORF">HALLA_04615</name>
</gene>
<evidence type="ECO:0000259" key="2">
    <source>
        <dbReference type="Pfam" id="PF07944"/>
    </source>
</evidence>
<protein>
    <recommendedName>
        <fullName evidence="7">Glycoside hydrolase family 127 protein</fullName>
    </recommendedName>
</protein>
<keyword evidence="5" id="KW-0614">Plasmid</keyword>
<name>W0JXC2_9EURY</name>
<dbReference type="eggNOG" id="arCOG08628">
    <property type="taxonomic scope" value="Archaea"/>
</dbReference>
<evidence type="ECO:0000313" key="5">
    <source>
        <dbReference type="EMBL" id="AHG01688.1"/>
    </source>
</evidence>
<feature type="domain" description="Non-reducing end beta-L-arabinofuranosidase-like GH127 C-terminal" evidence="4">
    <location>
        <begin position="544"/>
        <end position="677"/>
    </location>
</feature>
<evidence type="ECO:0008006" key="7">
    <source>
        <dbReference type="Google" id="ProtNLM"/>
    </source>
</evidence>
<dbReference type="Pfam" id="PF07944">
    <property type="entry name" value="Beta-AFase-like_GH127_cat"/>
    <property type="match status" value="1"/>
</dbReference>
<dbReference type="OrthoDB" id="371693at2157"/>
<evidence type="ECO:0000259" key="4">
    <source>
        <dbReference type="Pfam" id="PF20737"/>
    </source>
</evidence>
<proteinExistence type="predicted"/>
<dbReference type="Pfam" id="PF20737">
    <property type="entry name" value="Glyco_hydro127C"/>
    <property type="match status" value="1"/>
</dbReference>
<dbReference type="Proteomes" id="UP000019024">
    <property type="component" value="Plasmid unnamed"/>
</dbReference>
<dbReference type="InterPro" id="IPR012878">
    <property type="entry name" value="Beta-AFase-like_GH127_cat"/>
</dbReference>
<dbReference type="HOGENOM" id="CLU_013148_1_0_2"/>
<geneLocation type="plasmid" evidence="5">
    <name>unnamed</name>
</geneLocation>
<dbReference type="EMBL" id="CP007056">
    <property type="protein sequence ID" value="AHG01688.1"/>
    <property type="molecule type" value="Genomic_DNA"/>
</dbReference>
<dbReference type="InterPro" id="IPR049174">
    <property type="entry name" value="Beta-AFase-like"/>
</dbReference>
<dbReference type="RefSeq" id="WP_049954540.1">
    <property type="nucleotide sequence ID" value="NZ_CP007056.1"/>
</dbReference>